<dbReference type="GO" id="GO:0046496">
    <property type="term" value="P:nicotinamide nucleotide metabolic process"/>
    <property type="evidence" value="ECO:0007669"/>
    <property type="project" value="UniProtKB-UniRule"/>
</dbReference>
<feature type="binding site" evidence="8">
    <location>
        <begin position="192"/>
        <end position="198"/>
    </location>
    <ligand>
        <name>(6S)-NADPHX</name>
        <dbReference type="ChEBI" id="CHEBI:64076"/>
    </ligand>
</feature>
<dbReference type="CDD" id="cd01171">
    <property type="entry name" value="YXKO-related"/>
    <property type="match status" value="1"/>
</dbReference>
<gene>
    <name evidence="11" type="ORF">HMN09_00691000</name>
</gene>
<dbReference type="InterPro" id="IPR029056">
    <property type="entry name" value="Ribokinase-like"/>
</dbReference>
<evidence type="ECO:0000256" key="3">
    <source>
        <dbReference type="ARBA" id="ARBA00022840"/>
    </source>
</evidence>
<feature type="binding site" evidence="8">
    <location>
        <begin position="252"/>
        <end position="261"/>
    </location>
    <ligand>
        <name>ATP</name>
        <dbReference type="ChEBI" id="CHEBI:30616"/>
    </ligand>
</feature>
<feature type="compositionally biased region" description="Polar residues" evidence="9">
    <location>
        <begin position="394"/>
        <end position="415"/>
    </location>
</feature>
<dbReference type="FunFam" id="3.40.1190.20:FF:000023">
    <property type="entry name" value="ATP-dependent (S)-NAD(P)H-hydrate dehydratase"/>
    <property type="match status" value="1"/>
</dbReference>
<dbReference type="Pfam" id="PF01256">
    <property type="entry name" value="Carb_kinase"/>
    <property type="match status" value="1"/>
</dbReference>
<dbReference type="Gene3D" id="3.40.1190.20">
    <property type="match status" value="1"/>
</dbReference>
<dbReference type="GO" id="GO:0005524">
    <property type="term" value="F:ATP binding"/>
    <property type="evidence" value="ECO:0007669"/>
    <property type="project" value="UniProtKB-KW"/>
</dbReference>
<feature type="region of interest" description="Disordered" evidence="9">
    <location>
        <begin position="772"/>
        <end position="805"/>
    </location>
</feature>
<feature type="compositionally biased region" description="Low complexity" evidence="9">
    <location>
        <begin position="549"/>
        <end position="559"/>
    </location>
</feature>
<feature type="region of interest" description="Disordered" evidence="9">
    <location>
        <begin position="341"/>
        <end position="471"/>
    </location>
</feature>
<keyword evidence="2 8" id="KW-0547">Nucleotide-binding</keyword>
<comment type="subcellular location">
    <subcellularLocation>
        <location evidence="8">Cytoplasm</location>
    </subcellularLocation>
</comment>
<reference evidence="11" key="1">
    <citation type="submission" date="2020-05" db="EMBL/GenBank/DDBJ databases">
        <title>Mycena genomes resolve the evolution of fungal bioluminescence.</title>
        <authorList>
            <person name="Tsai I.J."/>
        </authorList>
    </citation>
    <scope>NUCLEOTIDE SEQUENCE</scope>
    <source>
        <strain evidence="11">110903Hualien_Pintung</strain>
    </source>
</reference>
<evidence type="ECO:0000256" key="8">
    <source>
        <dbReference type="HAMAP-Rule" id="MF_03157"/>
    </source>
</evidence>
<feature type="compositionally biased region" description="Basic and acidic residues" evidence="9">
    <location>
        <begin position="730"/>
        <end position="746"/>
    </location>
</feature>
<proteinExistence type="inferred from homology"/>
<dbReference type="HAMAP" id="MF_01965">
    <property type="entry name" value="NADHX_dehydratase"/>
    <property type="match status" value="1"/>
</dbReference>
<feature type="compositionally biased region" description="Basic and acidic residues" evidence="9">
    <location>
        <begin position="568"/>
        <end position="583"/>
    </location>
</feature>
<organism evidence="11 12">
    <name type="scientific">Mycena chlorophos</name>
    <name type="common">Agaric fungus</name>
    <name type="synonym">Agaricus chlorophos</name>
    <dbReference type="NCBI Taxonomy" id="658473"/>
    <lineage>
        <taxon>Eukaryota</taxon>
        <taxon>Fungi</taxon>
        <taxon>Dikarya</taxon>
        <taxon>Basidiomycota</taxon>
        <taxon>Agaricomycotina</taxon>
        <taxon>Agaricomycetes</taxon>
        <taxon>Agaricomycetidae</taxon>
        <taxon>Agaricales</taxon>
        <taxon>Marasmiineae</taxon>
        <taxon>Mycenaceae</taxon>
        <taxon>Mycena</taxon>
    </lineage>
</organism>
<evidence type="ECO:0000256" key="4">
    <source>
        <dbReference type="ARBA" id="ARBA00022857"/>
    </source>
</evidence>
<feature type="compositionally biased region" description="Acidic residues" evidence="9">
    <location>
        <begin position="780"/>
        <end position="792"/>
    </location>
</feature>
<feature type="region of interest" description="Disordered" evidence="9">
    <location>
        <begin position="549"/>
        <end position="583"/>
    </location>
</feature>
<dbReference type="OrthoDB" id="8110916at2759"/>
<comment type="catalytic activity">
    <reaction evidence="8">
        <text>(6S)-NADHX + ATP = ADP + phosphate + NADH + H(+)</text>
        <dbReference type="Rhea" id="RHEA:19017"/>
        <dbReference type="ChEBI" id="CHEBI:15378"/>
        <dbReference type="ChEBI" id="CHEBI:30616"/>
        <dbReference type="ChEBI" id="CHEBI:43474"/>
        <dbReference type="ChEBI" id="CHEBI:57945"/>
        <dbReference type="ChEBI" id="CHEBI:64074"/>
        <dbReference type="ChEBI" id="CHEBI:456216"/>
        <dbReference type="EC" id="4.2.1.93"/>
    </reaction>
</comment>
<keyword evidence="4" id="KW-0521">NADP</keyword>
<dbReference type="EMBL" id="JACAZE010000008">
    <property type="protein sequence ID" value="KAF7308422.1"/>
    <property type="molecule type" value="Genomic_DNA"/>
</dbReference>
<feature type="compositionally biased region" description="Low complexity" evidence="9">
    <location>
        <begin position="438"/>
        <end position="452"/>
    </location>
</feature>
<evidence type="ECO:0000256" key="5">
    <source>
        <dbReference type="ARBA" id="ARBA00023027"/>
    </source>
</evidence>
<feature type="domain" description="YjeF C-terminal" evidence="10">
    <location>
        <begin position="35"/>
        <end position="336"/>
    </location>
</feature>
<evidence type="ECO:0000259" key="10">
    <source>
        <dbReference type="PROSITE" id="PS51383"/>
    </source>
</evidence>
<feature type="region of interest" description="Disordered" evidence="9">
    <location>
        <begin position="678"/>
        <end position="746"/>
    </location>
</feature>
<dbReference type="EC" id="4.2.1.93" evidence="8"/>
<evidence type="ECO:0000256" key="6">
    <source>
        <dbReference type="ARBA" id="ARBA00023239"/>
    </source>
</evidence>
<dbReference type="PANTHER" id="PTHR12592:SF0">
    <property type="entry name" value="ATP-DEPENDENT (S)-NAD(P)H-HYDRATE DEHYDRATASE"/>
    <property type="match status" value="1"/>
</dbReference>
<dbReference type="GO" id="GO:0005737">
    <property type="term" value="C:cytoplasm"/>
    <property type="evidence" value="ECO:0007669"/>
    <property type="project" value="UniProtKB-SubCell"/>
</dbReference>
<name>A0A8H6T132_MYCCL</name>
<dbReference type="SUPFAM" id="SSF53613">
    <property type="entry name" value="Ribokinase-like"/>
    <property type="match status" value="1"/>
</dbReference>
<dbReference type="GO" id="GO:0047453">
    <property type="term" value="F:ATP-dependent NAD(P)H-hydrate dehydratase activity"/>
    <property type="evidence" value="ECO:0007669"/>
    <property type="project" value="UniProtKB-UniRule"/>
</dbReference>
<accession>A0A8H6T132</accession>
<dbReference type="GO" id="GO:0110051">
    <property type="term" value="P:metabolite repair"/>
    <property type="evidence" value="ECO:0007669"/>
    <property type="project" value="TreeGrafter"/>
</dbReference>
<feature type="compositionally biased region" description="Low complexity" evidence="9">
    <location>
        <begin position="696"/>
        <end position="713"/>
    </location>
</feature>
<comment type="catalytic activity">
    <reaction evidence="7 8">
        <text>(6S)-NADPHX + ATP = ADP + phosphate + NADPH + H(+)</text>
        <dbReference type="Rhea" id="RHEA:32231"/>
        <dbReference type="ChEBI" id="CHEBI:15378"/>
        <dbReference type="ChEBI" id="CHEBI:30616"/>
        <dbReference type="ChEBI" id="CHEBI:43474"/>
        <dbReference type="ChEBI" id="CHEBI:57783"/>
        <dbReference type="ChEBI" id="CHEBI:64076"/>
        <dbReference type="ChEBI" id="CHEBI:456216"/>
        <dbReference type="EC" id="4.2.1.93"/>
    </reaction>
</comment>
<dbReference type="InterPro" id="IPR000631">
    <property type="entry name" value="CARKD"/>
</dbReference>
<keyword evidence="6 8" id="KW-0456">Lyase</keyword>
<keyword evidence="12" id="KW-1185">Reference proteome</keyword>
<keyword evidence="5 8" id="KW-0520">NAD</keyword>
<dbReference type="PROSITE" id="PS51383">
    <property type="entry name" value="YJEF_C_3"/>
    <property type="match status" value="1"/>
</dbReference>
<evidence type="ECO:0000256" key="2">
    <source>
        <dbReference type="ARBA" id="ARBA00022741"/>
    </source>
</evidence>
<feature type="binding site" evidence="8">
    <location>
        <position position="139"/>
    </location>
    <ligand>
        <name>(6S)-NADPHX</name>
        <dbReference type="ChEBI" id="CHEBI:64076"/>
    </ligand>
</feature>
<dbReference type="PANTHER" id="PTHR12592">
    <property type="entry name" value="ATP-DEPENDENT (S)-NAD(P)H-HYDRATE DEHYDRATASE FAMILY MEMBER"/>
    <property type="match status" value="1"/>
</dbReference>
<dbReference type="AlphaFoldDB" id="A0A8H6T132"/>
<protein>
    <recommendedName>
        <fullName evidence="8">ATP-dependent (S)-NAD(P)H-hydrate dehydratase</fullName>
        <ecNumber evidence="8">4.2.1.93</ecNumber>
    </recommendedName>
    <alternativeName>
        <fullName evidence="8">ATP-dependent NAD(P)HX dehydratase</fullName>
    </alternativeName>
</protein>
<evidence type="ECO:0000313" key="12">
    <source>
        <dbReference type="Proteomes" id="UP000613580"/>
    </source>
</evidence>
<evidence type="ECO:0000313" key="11">
    <source>
        <dbReference type="EMBL" id="KAF7308422.1"/>
    </source>
</evidence>
<feature type="binding site" evidence="8">
    <location>
        <position position="262"/>
    </location>
    <ligand>
        <name>(6S)-NADPHX</name>
        <dbReference type="ChEBI" id="CHEBI:64076"/>
    </ligand>
</feature>
<feature type="compositionally biased region" description="Basic and acidic residues" evidence="9">
    <location>
        <begin position="350"/>
        <end position="359"/>
    </location>
</feature>
<comment type="cofactor">
    <cofactor evidence="8">
        <name>Mg(2+)</name>
        <dbReference type="ChEBI" id="CHEBI:18420"/>
    </cofactor>
</comment>
<feature type="binding site" evidence="8">
    <location>
        <begin position="230"/>
        <end position="234"/>
    </location>
    <ligand>
        <name>ATP</name>
        <dbReference type="ChEBI" id="CHEBI:30616"/>
    </ligand>
</feature>
<comment type="function">
    <text evidence="8">Catalyzes the dehydration of the S-form of NAD(P)HX at the expense of ATP, which is converted to ADP. Together with NAD(P)HX epimerase, which catalyzes the epimerization of the S- and R-forms, the enzyme allows the repair of both epimers of NAD(P)HX, a damaged form of NAD(P)H that is a result of enzymatic or heat-dependent hydration.</text>
</comment>
<keyword evidence="3 8" id="KW-0067">ATP-binding</keyword>
<comment type="similarity">
    <text evidence="8">Belongs to the NnrD/CARKD family.</text>
</comment>
<comment type="caution">
    <text evidence="11">The sequence shown here is derived from an EMBL/GenBank/DDBJ whole genome shotgun (WGS) entry which is preliminary data.</text>
</comment>
<dbReference type="Proteomes" id="UP000613580">
    <property type="component" value="Unassembled WGS sequence"/>
</dbReference>
<sequence>MVVARSGHCGHVMTQCCRKLGHQLPSTMALAWKALLGQVKQLIPPLDGSLHKGQSGRVGVLGGALDYTGAPYFAAISALRFGCDLSHVLCSPTAAGAIKSYSPDLIVHPILREDAPTEHVSSELKSILSRLHVLVIGPGLGREPYMQSFAKIALSLAKQQGLFVVLDADALWLVGQDISVVKGYRRAVVTPNVAEFARLSSQLGIDPNSPADKRAALVSRALGGVTVLQKGAKDIISVDAEHAETVFVDVEGGLKRCGGQGDILSGTVGTMLAWAKCYEDGVFGDKSLPTARLPLLAAIGGSTVTRTASRRAFSREGRGVVTQDMLSEVGKAFAETFGEELQGKLSSSSEEEKMSDVKPPKPASSRKTTTATAPPSPAKQPKKVDVHLPGPSPRSATASTSKPESKTGSPLTKTNIKAIHARSSSSISSMKKVLDDGASASPSSATKKPASTVSRKRMATPETVDDNASVAESSVMGGAIRRTEAERIEYFKNQPDCAELEPHSVKCTRCNKTVSLGRQRPYTVKPWETHRRKCDQKLPAGSVIDDSASVVASEVQSTAGGTPRGPRKTAEERKAELEADERAEKVSPDQALCRKCQKWIKLSPKSPYALANWTKHQQSCGDEQVSSRVATAKRKIALVNDAQAKTKGPRFVECAICKATIELVGDQDYTLTNWEQHKQTCPAPSTSKAKGKGKNKAALPTAASTAATDASASRGVKRRLEDADLEAEDPDAREANRPRKEGYKPVQKEAPGMFGWFLMPFKAFLTGFKESIGDAASPEPEQDVDEPNEPEDRDAHGPGPYRAEVAPVPEFTRWKSWDWSQLRCSFRAPDY</sequence>
<evidence type="ECO:0000256" key="1">
    <source>
        <dbReference type="ARBA" id="ARBA00022553"/>
    </source>
</evidence>
<evidence type="ECO:0000256" key="7">
    <source>
        <dbReference type="ARBA" id="ARBA00047472"/>
    </source>
</evidence>
<keyword evidence="8" id="KW-0963">Cytoplasm</keyword>
<feature type="compositionally biased region" description="Low complexity" evidence="9">
    <location>
        <begin position="363"/>
        <end position="373"/>
    </location>
</feature>
<evidence type="ECO:0000256" key="9">
    <source>
        <dbReference type="SAM" id="MobiDB-lite"/>
    </source>
</evidence>
<keyword evidence="1 8" id="KW-0597">Phosphoprotein</keyword>
<dbReference type="NCBIfam" id="TIGR00196">
    <property type="entry name" value="yjeF_cterm"/>
    <property type="match status" value="1"/>
</dbReference>